<dbReference type="RefSeq" id="WP_279694043.1">
    <property type="nucleotide sequence ID" value="NZ_JAOEEO010000001.1"/>
</dbReference>
<dbReference type="CDD" id="cd07814">
    <property type="entry name" value="SRPBCC_CalC_Aha1-like"/>
    <property type="match status" value="1"/>
</dbReference>
<gene>
    <name evidence="3" type="ORF">N7644_00420</name>
</gene>
<dbReference type="InterPro" id="IPR023393">
    <property type="entry name" value="START-like_dom_sf"/>
</dbReference>
<sequence>METLSYNIKIYATPEKVWQVLWSPESYPEWTKFFACDSTMQTDWKVGGKTYFGDGKGNGMVSTIESLEEPKQVVFKHLGMIQNGQEDLESEEIKTWAGALEKYMLFDFNGETQLHVEVDIQPEHAEFINKGFDQGLAMVKHLAEKEG</sequence>
<name>A0AA42I4Q9_9GAMM</name>
<dbReference type="InterPro" id="IPR013538">
    <property type="entry name" value="ASHA1/2-like_C"/>
</dbReference>
<evidence type="ECO:0000256" key="1">
    <source>
        <dbReference type="ARBA" id="ARBA00006817"/>
    </source>
</evidence>
<comment type="similarity">
    <text evidence="1">Belongs to the AHA1 family.</text>
</comment>
<organism evidence="3 4">
    <name type="scientific">Acinetobacter courvalinii</name>
    <dbReference type="NCBI Taxonomy" id="280147"/>
    <lineage>
        <taxon>Bacteria</taxon>
        <taxon>Pseudomonadati</taxon>
        <taxon>Pseudomonadota</taxon>
        <taxon>Gammaproteobacteria</taxon>
        <taxon>Moraxellales</taxon>
        <taxon>Moraxellaceae</taxon>
        <taxon>Acinetobacter</taxon>
    </lineage>
</organism>
<protein>
    <submittedName>
        <fullName evidence="3">SRPBCC domain-containing protein</fullName>
    </submittedName>
</protein>
<dbReference type="Pfam" id="PF08327">
    <property type="entry name" value="AHSA1"/>
    <property type="match status" value="1"/>
</dbReference>
<evidence type="ECO:0000313" key="3">
    <source>
        <dbReference type="EMBL" id="MDH0562142.1"/>
    </source>
</evidence>
<accession>A0AA42I4Q9</accession>
<dbReference type="AlphaFoldDB" id="A0AA42I4Q9"/>
<reference evidence="3" key="1">
    <citation type="submission" date="2022-09" db="EMBL/GenBank/DDBJ databases">
        <title>Intensive care unit water sources are persistently colonized with multi-drug resistant bacteria and are the site of extensive horizontal gene transfer of antibiotic resistance genes.</title>
        <authorList>
            <person name="Diorio-Toth L."/>
        </authorList>
    </citation>
    <scope>NUCLEOTIDE SEQUENCE</scope>
    <source>
        <strain evidence="3">GD04005</strain>
    </source>
</reference>
<dbReference type="EMBL" id="JAOEEO010000001">
    <property type="protein sequence ID" value="MDH0562142.1"/>
    <property type="molecule type" value="Genomic_DNA"/>
</dbReference>
<feature type="domain" description="Activator of Hsp90 ATPase homologue 1/2-like C-terminal" evidence="2">
    <location>
        <begin position="12"/>
        <end position="125"/>
    </location>
</feature>
<proteinExistence type="inferred from homology"/>
<dbReference type="Proteomes" id="UP001159329">
    <property type="component" value="Unassembled WGS sequence"/>
</dbReference>
<evidence type="ECO:0000313" key="4">
    <source>
        <dbReference type="Proteomes" id="UP001159329"/>
    </source>
</evidence>
<evidence type="ECO:0000259" key="2">
    <source>
        <dbReference type="Pfam" id="PF08327"/>
    </source>
</evidence>
<dbReference type="Gene3D" id="3.30.530.20">
    <property type="match status" value="1"/>
</dbReference>
<dbReference type="SUPFAM" id="SSF55961">
    <property type="entry name" value="Bet v1-like"/>
    <property type="match status" value="1"/>
</dbReference>
<comment type="caution">
    <text evidence="3">The sequence shown here is derived from an EMBL/GenBank/DDBJ whole genome shotgun (WGS) entry which is preliminary data.</text>
</comment>